<geneLocation type="plasmid" evidence="13">
    <name>unnamed</name>
</geneLocation>
<keyword evidence="6 11" id="KW-0732">Signal</keyword>
<comment type="subcellular location">
    <subcellularLocation>
        <location evidence="1">Cell outer membrane</location>
        <topology evidence="1">Multi-pass membrane protein</topology>
    </subcellularLocation>
</comment>
<dbReference type="InterPro" id="IPR050298">
    <property type="entry name" value="Gram-neg_bact_OMP"/>
</dbReference>
<organism evidence="13 14">
    <name type="scientific">Azohydromonas lata</name>
    <dbReference type="NCBI Taxonomy" id="45677"/>
    <lineage>
        <taxon>Bacteria</taxon>
        <taxon>Pseudomonadati</taxon>
        <taxon>Pseudomonadota</taxon>
        <taxon>Betaproteobacteria</taxon>
        <taxon>Burkholderiales</taxon>
        <taxon>Sphaerotilaceae</taxon>
        <taxon>Azohydromonas</taxon>
    </lineage>
</organism>
<dbReference type="InterPro" id="IPR023614">
    <property type="entry name" value="Porin_dom_sf"/>
</dbReference>
<keyword evidence="9" id="KW-0472">Membrane</keyword>
<dbReference type="PANTHER" id="PTHR34501">
    <property type="entry name" value="PROTEIN YDDL-RELATED"/>
    <property type="match status" value="1"/>
</dbReference>
<evidence type="ECO:0000256" key="1">
    <source>
        <dbReference type="ARBA" id="ARBA00004571"/>
    </source>
</evidence>
<keyword evidence="3" id="KW-0813">Transport</keyword>
<evidence type="ECO:0000256" key="3">
    <source>
        <dbReference type="ARBA" id="ARBA00022448"/>
    </source>
</evidence>
<proteinExistence type="predicted"/>
<keyword evidence="10" id="KW-0998">Cell outer membrane</keyword>
<evidence type="ECO:0000256" key="8">
    <source>
        <dbReference type="ARBA" id="ARBA00023114"/>
    </source>
</evidence>
<evidence type="ECO:0000256" key="7">
    <source>
        <dbReference type="ARBA" id="ARBA00023065"/>
    </source>
</evidence>
<evidence type="ECO:0000313" key="13">
    <source>
        <dbReference type="EMBL" id="MDZ5455086.1"/>
    </source>
</evidence>
<evidence type="ECO:0000256" key="5">
    <source>
        <dbReference type="ARBA" id="ARBA00022692"/>
    </source>
</evidence>
<feature type="signal peptide" evidence="11">
    <location>
        <begin position="1"/>
        <end position="21"/>
    </location>
</feature>
<keyword evidence="4" id="KW-1134">Transmembrane beta strand</keyword>
<comment type="caution">
    <text evidence="13">The sequence shown here is derived from an EMBL/GenBank/DDBJ whole genome shotgun (WGS) entry which is preliminary data.</text>
</comment>
<dbReference type="CDD" id="cd00342">
    <property type="entry name" value="gram_neg_porins"/>
    <property type="match status" value="1"/>
</dbReference>
<keyword evidence="5" id="KW-0812">Transmembrane</keyword>
<evidence type="ECO:0000256" key="4">
    <source>
        <dbReference type="ARBA" id="ARBA00022452"/>
    </source>
</evidence>
<evidence type="ECO:0000256" key="11">
    <source>
        <dbReference type="SAM" id="SignalP"/>
    </source>
</evidence>
<keyword evidence="14" id="KW-1185">Reference proteome</keyword>
<evidence type="ECO:0000256" key="6">
    <source>
        <dbReference type="ARBA" id="ARBA00022729"/>
    </source>
</evidence>
<dbReference type="Gene3D" id="2.40.160.10">
    <property type="entry name" value="Porin"/>
    <property type="match status" value="1"/>
</dbReference>
<dbReference type="EMBL" id="JAXOJX010000001">
    <property type="protein sequence ID" value="MDZ5455086.1"/>
    <property type="molecule type" value="Genomic_DNA"/>
</dbReference>
<dbReference type="SUPFAM" id="SSF56935">
    <property type="entry name" value="Porins"/>
    <property type="match status" value="1"/>
</dbReference>
<evidence type="ECO:0000256" key="10">
    <source>
        <dbReference type="ARBA" id="ARBA00023237"/>
    </source>
</evidence>
<evidence type="ECO:0000256" key="9">
    <source>
        <dbReference type="ARBA" id="ARBA00023136"/>
    </source>
</evidence>
<sequence>MCIKHVLSAVMLAAGAGLASAQSSVVLFGKIDSGYVNKIGTKTARGDKGLGEGAQSRFGLRGSENLGNGLSAFYWLENRFKSDTGELTTARFFQGQSILGLKGPWGTVTMGRDYIAGYVEVQMAPDPFIHTGVSSMVAFGNGNIGTVRNDGAISYKVESGPLSFVAQWARDTNPNSATLPGPLTAEHPVGASAWYQAGPLFLGYSYENPGGVHDVWHFAAMRAVLGPVTLSAGYGQGETNTQEERRSWVVGAHMPVGGGRLKVVYGDLRNTSASLPISRKMALGYNYNFSKRTFVYLNIARDRDATADRNGFDVGVQHNF</sequence>
<dbReference type="InterPro" id="IPR033900">
    <property type="entry name" value="Gram_neg_porin_domain"/>
</dbReference>
<feature type="domain" description="Porin" evidence="12">
    <location>
        <begin position="9"/>
        <end position="304"/>
    </location>
</feature>
<protein>
    <submittedName>
        <fullName evidence="13">Porin</fullName>
    </submittedName>
</protein>
<dbReference type="Proteomes" id="UP001293718">
    <property type="component" value="Unassembled WGS sequence"/>
</dbReference>
<keyword evidence="8" id="KW-0626">Porin</keyword>
<evidence type="ECO:0000256" key="2">
    <source>
        <dbReference type="ARBA" id="ARBA00011233"/>
    </source>
</evidence>
<dbReference type="RefSeq" id="WP_084151030.1">
    <property type="nucleotide sequence ID" value="NZ_JAXOJX010000001.1"/>
</dbReference>
<dbReference type="PANTHER" id="PTHR34501:SF9">
    <property type="entry name" value="MAJOR OUTER MEMBRANE PROTEIN P.IA"/>
    <property type="match status" value="1"/>
</dbReference>
<evidence type="ECO:0000313" key="14">
    <source>
        <dbReference type="Proteomes" id="UP001293718"/>
    </source>
</evidence>
<gene>
    <name evidence="13" type="ORF">SM757_00725</name>
</gene>
<name>A0ABU5I7K5_9BURK</name>
<keyword evidence="13" id="KW-0614">Plasmid</keyword>
<reference evidence="13 14" key="1">
    <citation type="submission" date="2023-11" db="EMBL/GenBank/DDBJ databases">
        <title>Draft genome of Azohydromonas lata strain H1 (DSM1123), a polyhydroxyalkanoate producer.</title>
        <authorList>
            <person name="Traversa D."/>
            <person name="D'Addabbo P."/>
            <person name="Pazzani C."/>
            <person name="Manzari C."/>
            <person name="Chiara M."/>
            <person name="Scrascia M."/>
        </authorList>
    </citation>
    <scope>NUCLEOTIDE SEQUENCE [LARGE SCALE GENOMIC DNA]</scope>
    <source>
        <strain evidence="13 14">H1</strain>
        <plasmid evidence="13">unnamed</plasmid>
    </source>
</reference>
<keyword evidence="7" id="KW-0406">Ion transport</keyword>
<dbReference type="Pfam" id="PF13609">
    <property type="entry name" value="Porin_4"/>
    <property type="match status" value="1"/>
</dbReference>
<evidence type="ECO:0000259" key="12">
    <source>
        <dbReference type="Pfam" id="PF13609"/>
    </source>
</evidence>
<feature type="chain" id="PRO_5046551462" evidence="11">
    <location>
        <begin position="22"/>
        <end position="320"/>
    </location>
</feature>
<accession>A0ABU5I7K5</accession>
<comment type="subunit">
    <text evidence="2">Homotrimer.</text>
</comment>